<gene>
    <name evidence="2" type="ORF">QBC40DRAFT_285629</name>
</gene>
<dbReference type="EMBL" id="MU863964">
    <property type="protein sequence ID" value="KAK4197385.1"/>
    <property type="molecule type" value="Genomic_DNA"/>
</dbReference>
<feature type="transmembrane region" description="Helical" evidence="1">
    <location>
        <begin position="26"/>
        <end position="46"/>
    </location>
</feature>
<feature type="transmembrane region" description="Helical" evidence="1">
    <location>
        <begin position="53"/>
        <end position="73"/>
    </location>
</feature>
<organism evidence="2 3">
    <name type="scientific">Triangularia verruculosa</name>
    <dbReference type="NCBI Taxonomy" id="2587418"/>
    <lineage>
        <taxon>Eukaryota</taxon>
        <taxon>Fungi</taxon>
        <taxon>Dikarya</taxon>
        <taxon>Ascomycota</taxon>
        <taxon>Pezizomycotina</taxon>
        <taxon>Sordariomycetes</taxon>
        <taxon>Sordariomycetidae</taxon>
        <taxon>Sordariales</taxon>
        <taxon>Podosporaceae</taxon>
        <taxon>Triangularia</taxon>
    </lineage>
</organism>
<comment type="caution">
    <text evidence="2">The sequence shown here is derived from an EMBL/GenBank/DDBJ whole genome shotgun (WGS) entry which is preliminary data.</text>
</comment>
<accession>A0AAN6XB65</accession>
<keyword evidence="3" id="KW-1185">Reference proteome</keyword>
<reference evidence="2" key="2">
    <citation type="submission" date="2023-05" db="EMBL/GenBank/DDBJ databases">
        <authorList>
            <consortium name="Lawrence Berkeley National Laboratory"/>
            <person name="Steindorff A."/>
            <person name="Hensen N."/>
            <person name="Bonometti L."/>
            <person name="Westerberg I."/>
            <person name="Brannstrom I.O."/>
            <person name="Guillou S."/>
            <person name="Cros-Aarteil S."/>
            <person name="Calhoun S."/>
            <person name="Haridas S."/>
            <person name="Kuo A."/>
            <person name="Mondo S."/>
            <person name="Pangilinan J."/>
            <person name="Riley R."/>
            <person name="Labutti K."/>
            <person name="Andreopoulos B."/>
            <person name="Lipzen A."/>
            <person name="Chen C."/>
            <person name="Yanf M."/>
            <person name="Daum C."/>
            <person name="Ng V."/>
            <person name="Clum A."/>
            <person name="Ohm R."/>
            <person name="Martin F."/>
            <person name="Silar P."/>
            <person name="Natvig D."/>
            <person name="Lalanne C."/>
            <person name="Gautier V."/>
            <person name="Ament-Velasquez S.L."/>
            <person name="Kruys A."/>
            <person name="Hutchinson M.I."/>
            <person name="Powell A.J."/>
            <person name="Barry K."/>
            <person name="Miller A.N."/>
            <person name="Grigoriev I.V."/>
            <person name="Debuchy R."/>
            <person name="Gladieux P."/>
            <person name="Thoren M.H."/>
            <person name="Johannesson H."/>
        </authorList>
    </citation>
    <scope>NUCLEOTIDE SEQUENCE</scope>
    <source>
        <strain evidence="2">CBS 315.58</strain>
    </source>
</reference>
<proteinExistence type="predicted"/>
<reference evidence="2" key="1">
    <citation type="journal article" date="2023" name="Mol. Phylogenet. Evol.">
        <title>Genome-scale phylogeny and comparative genomics of the fungal order Sordariales.</title>
        <authorList>
            <person name="Hensen N."/>
            <person name="Bonometti L."/>
            <person name="Westerberg I."/>
            <person name="Brannstrom I.O."/>
            <person name="Guillou S."/>
            <person name="Cros-Aarteil S."/>
            <person name="Calhoun S."/>
            <person name="Haridas S."/>
            <person name="Kuo A."/>
            <person name="Mondo S."/>
            <person name="Pangilinan J."/>
            <person name="Riley R."/>
            <person name="LaButti K."/>
            <person name="Andreopoulos B."/>
            <person name="Lipzen A."/>
            <person name="Chen C."/>
            <person name="Yan M."/>
            <person name="Daum C."/>
            <person name="Ng V."/>
            <person name="Clum A."/>
            <person name="Steindorff A."/>
            <person name="Ohm R.A."/>
            <person name="Martin F."/>
            <person name="Silar P."/>
            <person name="Natvig D.O."/>
            <person name="Lalanne C."/>
            <person name="Gautier V."/>
            <person name="Ament-Velasquez S.L."/>
            <person name="Kruys A."/>
            <person name="Hutchinson M.I."/>
            <person name="Powell A.J."/>
            <person name="Barry K."/>
            <person name="Miller A.N."/>
            <person name="Grigoriev I.V."/>
            <person name="Debuchy R."/>
            <person name="Gladieux P."/>
            <person name="Hiltunen Thoren M."/>
            <person name="Johannesson H."/>
        </authorList>
    </citation>
    <scope>NUCLEOTIDE SEQUENCE</scope>
    <source>
        <strain evidence="2">CBS 315.58</strain>
    </source>
</reference>
<evidence type="ECO:0000313" key="2">
    <source>
        <dbReference type="EMBL" id="KAK4197385.1"/>
    </source>
</evidence>
<sequence length="100" mass="11422">KAFGFGWVGLGVPVRGCLVGFGVFSLFFYTSSTTSFSFFFFTSLAWRWVSDLLSIRIIGGGGIFHLFFFLFSVYQIPPFLLTVTTIFLCAIYYYFDHVML</sequence>
<feature type="transmembrane region" description="Helical" evidence="1">
    <location>
        <begin position="79"/>
        <end position="95"/>
    </location>
</feature>
<evidence type="ECO:0000256" key="1">
    <source>
        <dbReference type="SAM" id="Phobius"/>
    </source>
</evidence>
<name>A0AAN6XB65_9PEZI</name>
<dbReference type="Proteomes" id="UP001303160">
    <property type="component" value="Unassembled WGS sequence"/>
</dbReference>
<evidence type="ECO:0000313" key="3">
    <source>
        <dbReference type="Proteomes" id="UP001303160"/>
    </source>
</evidence>
<keyword evidence="1" id="KW-1133">Transmembrane helix</keyword>
<keyword evidence="1" id="KW-0472">Membrane</keyword>
<keyword evidence="1" id="KW-0812">Transmembrane</keyword>
<dbReference type="AlphaFoldDB" id="A0AAN6XB65"/>
<feature type="non-terminal residue" evidence="2">
    <location>
        <position position="1"/>
    </location>
</feature>
<protein>
    <submittedName>
        <fullName evidence="2">Uncharacterized protein</fullName>
    </submittedName>
</protein>